<dbReference type="GO" id="GO:0003677">
    <property type="term" value="F:DNA binding"/>
    <property type="evidence" value="ECO:0007669"/>
    <property type="project" value="InterPro"/>
</dbReference>
<dbReference type="GO" id="GO:0004521">
    <property type="term" value="F:RNA endonuclease activity"/>
    <property type="evidence" value="ECO:0007669"/>
    <property type="project" value="TreeGrafter"/>
</dbReference>
<dbReference type="InterPro" id="IPR003477">
    <property type="entry name" value="PemK-like"/>
</dbReference>
<dbReference type="GO" id="GO:0016075">
    <property type="term" value="P:rRNA catabolic process"/>
    <property type="evidence" value="ECO:0007669"/>
    <property type="project" value="TreeGrafter"/>
</dbReference>
<organism evidence="1">
    <name type="scientific">hydrothermal vent metagenome</name>
    <dbReference type="NCBI Taxonomy" id="652676"/>
    <lineage>
        <taxon>unclassified sequences</taxon>
        <taxon>metagenomes</taxon>
        <taxon>ecological metagenomes</taxon>
    </lineage>
</organism>
<name>A0A3B1BVX2_9ZZZZ</name>
<protein>
    <submittedName>
        <fullName evidence="1">Programmed cell death toxin YdcE</fullName>
    </submittedName>
</protein>
<proteinExistence type="predicted"/>
<dbReference type="Pfam" id="PF02452">
    <property type="entry name" value="PemK_toxin"/>
    <property type="match status" value="1"/>
</dbReference>
<evidence type="ECO:0000313" key="1">
    <source>
        <dbReference type="EMBL" id="VAX19902.1"/>
    </source>
</evidence>
<dbReference type="GO" id="GO:0006402">
    <property type="term" value="P:mRNA catabolic process"/>
    <property type="evidence" value="ECO:0007669"/>
    <property type="project" value="TreeGrafter"/>
</dbReference>
<dbReference type="PANTHER" id="PTHR33988">
    <property type="entry name" value="ENDORIBONUCLEASE MAZF-RELATED"/>
    <property type="match status" value="1"/>
</dbReference>
<accession>A0A3B1BVX2</accession>
<dbReference type="Gene3D" id="2.30.30.110">
    <property type="match status" value="1"/>
</dbReference>
<dbReference type="SUPFAM" id="SSF50118">
    <property type="entry name" value="Cell growth inhibitor/plasmid maintenance toxic component"/>
    <property type="match status" value="1"/>
</dbReference>
<sequence length="111" mass="12327">MGRILRGDIFWADLTPTRGREQAGRRPVLVISHEIFNKNSGTVIAVAITSKRPKAGFPLTLELSYPKLPKRSWVKISQIRTISTMRLGKKLGRCGVEEVETALEGLLEIVG</sequence>
<dbReference type="PANTHER" id="PTHR33988:SF2">
    <property type="entry name" value="ENDORIBONUCLEASE MAZF"/>
    <property type="match status" value="1"/>
</dbReference>
<reference evidence="1" key="1">
    <citation type="submission" date="2018-06" db="EMBL/GenBank/DDBJ databases">
        <authorList>
            <person name="Zhirakovskaya E."/>
        </authorList>
    </citation>
    <scope>NUCLEOTIDE SEQUENCE</scope>
</reference>
<dbReference type="EMBL" id="UOGB01000165">
    <property type="protein sequence ID" value="VAX19902.1"/>
    <property type="molecule type" value="Genomic_DNA"/>
</dbReference>
<dbReference type="InterPro" id="IPR011067">
    <property type="entry name" value="Plasmid_toxin/cell-grow_inhib"/>
</dbReference>
<dbReference type="AlphaFoldDB" id="A0A3B1BVX2"/>
<dbReference type="PIRSF" id="PIRSF033490">
    <property type="entry name" value="MazF"/>
    <property type="match status" value="1"/>
</dbReference>
<gene>
    <name evidence="1" type="ORF">MNBD_NITROSPINAE03-488</name>
</gene>